<accession>A0AC35TY92</accession>
<evidence type="ECO:0000313" key="1">
    <source>
        <dbReference type="Proteomes" id="UP000095286"/>
    </source>
</evidence>
<dbReference type="Proteomes" id="UP000095286">
    <property type="component" value="Unplaced"/>
</dbReference>
<proteinExistence type="predicted"/>
<reference evidence="2" key="1">
    <citation type="submission" date="2016-11" db="UniProtKB">
        <authorList>
            <consortium name="WormBaseParasite"/>
        </authorList>
    </citation>
    <scope>IDENTIFICATION</scope>
    <source>
        <strain evidence="2">KR3021</strain>
    </source>
</reference>
<protein>
    <submittedName>
        <fullName evidence="2">BESS domain-containing protein</fullName>
    </submittedName>
</protein>
<name>A0AC35TY92_9BILA</name>
<evidence type="ECO:0000313" key="2">
    <source>
        <dbReference type="WBParaSite" id="RSKR_0000558400.1"/>
    </source>
</evidence>
<dbReference type="WBParaSite" id="RSKR_0000558400.1">
    <property type="protein sequence ID" value="RSKR_0000558400.1"/>
    <property type="gene ID" value="RSKR_0000558400"/>
</dbReference>
<organism evidence="1 2">
    <name type="scientific">Rhabditophanes sp. KR3021</name>
    <dbReference type="NCBI Taxonomy" id="114890"/>
    <lineage>
        <taxon>Eukaryota</taxon>
        <taxon>Metazoa</taxon>
        <taxon>Ecdysozoa</taxon>
        <taxon>Nematoda</taxon>
        <taxon>Chromadorea</taxon>
        <taxon>Rhabditida</taxon>
        <taxon>Tylenchina</taxon>
        <taxon>Panagrolaimomorpha</taxon>
        <taxon>Strongyloidoidea</taxon>
        <taxon>Alloionematidae</taxon>
        <taxon>Rhabditophanes</taxon>
    </lineage>
</organism>
<sequence length="207" mass="23603">MINNIYGYIFGDDTEHQNVDSDDSLDGMRILNNQPKNTRQRRDSTCSSLEEDPDWVHINQTVSGRSTPELIPEYNLLEDLDDSLSCVSGYTNKTAYAAEKDDNNNKGRQPAAKKRVLEKAARKEEKKQHKSVVRARQMQKKLLMNALFSDTQAESSTFDSATYFMSAMMNNPQNLIMSSHEFAERSNELDTLKNMPVNKNAKKSKNK</sequence>